<evidence type="ECO:0000313" key="2">
    <source>
        <dbReference type="Proteomes" id="UP000887574"/>
    </source>
</evidence>
<dbReference type="Proteomes" id="UP000887574">
    <property type="component" value="Unplaced"/>
</dbReference>
<organism evidence="2 3">
    <name type="scientific">Ditylenchus dipsaci</name>
    <dbReference type="NCBI Taxonomy" id="166011"/>
    <lineage>
        <taxon>Eukaryota</taxon>
        <taxon>Metazoa</taxon>
        <taxon>Ecdysozoa</taxon>
        <taxon>Nematoda</taxon>
        <taxon>Chromadorea</taxon>
        <taxon>Rhabditida</taxon>
        <taxon>Tylenchina</taxon>
        <taxon>Tylenchomorpha</taxon>
        <taxon>Sphaerularioidea</taxon>
        <taxon>Anguinidae</taxon>
        <taxon>Anguininae</taxon>
        <taxon>Ditylenchus</taxon>
    </lineage>
</organism>
<dbReference type="WBParaSite" id="jg1012">
    <property type="protein sequence ID" value="jg1012"/>
    <property type="gene ID" value="jg1012"/>
</dbReference>
<keyword evidence="1" id="KW-0732">Signal</keyword>
<reference evidence="3" key="1">
    <citation type="submission" date="2022-11" db="UniProtKB">
        <authorList>
            <consortium name="WormBaseParasite"/>
        </authorList>
    </citation>
    <scope>IDENTIFICATION</scope>
</reference>
<sequence length="68" mass="7479">MMFFKFSTLLCLAILGFGLLHSSVAEAVRACHGDGNCSNGEICYHPRVVSYCRSPDDIEAETPKRKGK</sequence>
<protein>
    <submittedName>
        <fullName evidence="3">Uncharacterized protein</fullName>
    </submittedName>
</protein>
<proteinExistence type="predicted"/>
<accession>A0A915CKI9</accession>
<dbReference type="AlphaFoldDB" id="A0A915CKI9"/>
<evidence type="ECO:0000256" key="1">
    <source>
        <dbReference type="SAM" id="SignalP"/>
    </source>
</evidence>
<name>A0A915CKI9_9BILA</name>
<feature type="signal peptide" evidence="1">
    <location>
        <begin position="1"/>
        <end position="25"/>
    </location>
</feature>
<feature type="chain" id="PRO_5036812263" evidence="1">
    <location>
        <begin position="26"/>
        <end position="68"/>
    </location>
</feature>
<evidence type="ECO:0000313" key="3">
    <source>
        <dbReference type="WBParaSite" id="jg1012"/>
    </source>
</evidence>
<keyword evidence="2" id="KW-1185">Reference proteome</keyword>